<dbReference type="SUPFAM" id="SSF54236">
    <property type="entry name" value="Ubiquitin-like"/>
    <property type="match status" value="1"/>
</dbReference>
<dbReference type="OrthoDB" id="6235974at2759"/>
<dbReference type="CDD" id="cd14473">
    <property type="entry name" value="FERM_B-lobe"/>
    <property type="match status" value="1"/>
</dbReference>
<reference evidence="2" key="1">
    <citation type="submission" date="2018-11" db="EMBL/GenBank/DDBJ databases">
        <authorList>
            <consortium name="Pathogen Informatics"/>
        </authorList>
    </citation>
    <scope>NUCLEOTIDE SEQUENCE</scope>
</reference>
<dbReference type="AlphaFoldDB" id="A0A3S5BC51"/>
<keyword evidence="3" id="KW-1185">Reference proteome</keyword>
<dbReference type="Proteomes" id="UP000784294">
    <property type="component" value="Unassembled WGS sequence"/>
</dbReference>
<dbReference type="InterPro" id="IPR018979">
    <property type="entry name" value="FERM_N"/>
</dbReference>
<name>A0A3S5BC51_9PLAT</name>
<dbReference type="InterPro" id="IPR019748">
    <property type="entry name" value="FERM_central"/>
</dbReference>
<dbReference type="PROSITE" id="PS00660">
    <property type="entry name" value="FERM_1"/>
    <property type="match status" value="1"/>
</dbReference>
<proteinExistence type="predicted"/>
<gene>
    <name evidence="2" type="ORF">PXEA_LOCUS12551</name>
</gene>
<dbReference type="Gene3D" id="1.20.80.10">
    <property type="match status" value="1"/>
</dbReference>
<dbReference type="InterPro" id="IPR019749">
    <property type="entry name" value="Band_41_domain"/>
</dbReference>
<dbReference type="GO" id="GO:0005856">
    <property type="term" value="C:cytoskeleton"/>
    <property type="evidence" value="ECO:0007669"/>
    <property type="project" value="TreeGrafter"/>
</dbReference>
<dbReference type="InterPro" id="IPR029071">
    <property type="entry name" value="Ubiquitin-like_domsf"/>
</dbReference>
<dbReference type="SMART" id="SM00295">
    <property type="entry name" value="B41"/>
    <property type="match status" value="1"/>
</dbReference>
<dbReference type="PROSITE" id="PS50057">
    <property type="entry name" value="FERM_3"/>
    <property type="match status" value="1"/>
</dbReference>
<dbReference type="Gene3D" id="3.10.20.90">
    <property type="entry name" value="Phosphatidylinositol 3-kinase Catalytic Subunit, Chain A, domain 1"/>
    <property type="match status" value="1"/>
</dbReference>
<dbReference type="Pfam" id="PF00373">
    <property type="entry name" value="FERM_M"/>
    <property type="match status" value="1"/>
</dbReference>
<organism evidence="2 3">
    <name type="scientific">Protopolystoma xenopodis</name>
    <dbReference type="NCBI Taxonomy" id="117903"/>
    <lineage>
        <taxon>Eukaryota</taxon>
        <taxon>Metazoa</taxon>
        <taxon>Spiralia</taxon>
        <taxon>Lophotrochozoa</taxon>
        <taxon>Platyhelminthes</taxon>
        <taxon>Monogenea</taxon>
        <taxon>Polyopisthocotylea</taxon>
        <taxon>Polystomatidea</taxon>
        <taxon>Polystomatidae</taxon>
        <taxon>Protopolystoma</taxon>
    </lineage>
</organism>
<accession>A0A3S5BC51</accession>
<protein>
    <recommendedName>
        <fullName evidence="1">FERM domain-containing protein</fullName>
    </recommendedName>
</protein>
<dbReference type="InterPro" id="IPR035963">
    <property type="entry name" value="FERM_2"/>
</dbReference>
<dbReference type="InterPro" id="IPR000299">
    <property type="entry name" value="FERM_domain"/>
</dbReference>
<evidence type="ECO:0000313" key="3">
    <source>
        <dbReference type="Proteomes" id="UP000784294"/>
    </source>
</evidence>
<dbReference type="InterPro" id="IPR014352">
    <property type="entry name" value="FERM/acyl-CoA-bd_prot_sf"/>
</dbReference>
<feature type="domain" description="FERM" evidence="1">
    <location>
        <begin position="16"/>
        <end position="229"/>
    </location>
</feature>
<dbReference type="PANTHER" id="PTHR23280">
    <property type="entry name" value="4.1 G PROTEIN"/>
    <property type="match status" value="1"/>
</dbReference>
<dbReference type="SUPFAM" id="SSF47031">
    <property type="entry name" value="Second domain of FERM"/>
    <property type="match status" value="1"/>
</dbReference>
<dbReference type="Pfam" id="PF09379">
    <property type="entry name" value="FERM_N"/>
    <property type="match status" value="1"/>
</dbReference>
<sequence length="229" mass="26766">MFSISLANKKKNKSDLDCKIIFLDGSEETFHPSKKSLGSELLDLNFAFIGLNDEQDYFGLEFDEGIQLWLDPTKEIRKQCHVGPPFKFKMRVKFFSSDPHNMRDEYARYLLVLHLRDIISTGKLKVDENVGSQLAALLLQSEFGDYVSRQHTPAFTSTFRFVPEEQQTEVFEQLVLNQYKELRNRNLYPAAAEKIYLEKARLLPDYGVTFHLVKVFFNFFSSIFVIKFY</sequence>
<comment type="caution">
    <text evidence="2">The sequence shown here is derived from an EMBL/GenBank/DDBJ whole genome shotgun (WGS) entry which is preliminary data.</text>
</comment>
<evidence type="ECO:0000313" key="2">
    <source>
        <dbReference type="EMBL" id="VEL19111.1"/>
    </source>
</evidence>
<evidence type="ECO:0000259" key="1">
    <source>
        <dbReference type="PROSITE" id="PS50057"/>
    </source>
</evidence>
<dbReference type="InterPro" id="IPR019747">
    <property type="entry name" value="FERM_CS"/>
</dbReference>
<dbReference type="GO" id="GO:0031032">
    <property type="term" value="P:actomyosin structure organization"/>
    <property type="evidence" value="ECO:0007669"/>
    <property type="project" value="TreeGrafter"/>
</dbReference>
<dbReference type="EMBL" id="CAAALY010040134">
    <property type="protein sequence ID" value="VEL19111.1"/>
    <property type="molecule type" value="Genomic_DNA"/>
</dbReference>
<dbReference type="PANTHER" id="PTHR23280:SF25">
    <property type="entry name" value="MOESIN_EZRIN_RADIXIN HOMOLOG 1"/>
    <property type="match status" value="1"/>
</dbReference>